<evidence type="ECO:0000256" key="5">
    <source>
        <dbReference type="PROSITE-ProRule" id="PRU00239"/>
    </source>
</evidence>
<keyword evidence="2 5" id="KW-0645">Protease</keyword>
<feature type="active site" evidence="5">
    <location>
        <position position="575"/>
    </location>
</feature>
<dbReference type="InterPro" id="IPR001300">
    <property type="entry name" value="Peptidase_C2_calpain_cat"/>
</dbReference>
<dbReference type="Pfam" id="PF04151">
    <property type="entry name" value="PPC"/>
    <property type="match status" value="1"/>
</dbReference>
<gene>
    <name evidence="7" type="ORF">NIES23_48830</name>
</gene>
<dbReference type="InterPro" id="IPR007280">
    <property type="entry name" value="Peptidase_C_arc/bac"/>
</dbReference>
<evidence type="ECO:0000256" key="2">
    <source>
        <dbReference type="ARBA" id="ARBA00022670"/>
    </source>
</evidence>
<dbReference type="EMBL" id="AP018216">
    <property type="protein sequence ID" value="BAY72059.1"/>
    <property type="molecule type" value="Genomic_DNA"/>
</dbReference>
<dbReference type="PANTHER" id="PTHR10183:SF379">
    <property type="entry name" value="CALPAIN-5"/>
    <property type="match status" value="1"/>
</dbReference>
<feature type="domain" description="Calpain catalytic" evidence="6">
    <location>
        <begin position="351"/>
        <end position="611"/>
    </location>
</feature>
<dbReference type="Proteomes" id="UP000217507">
    <property type="component" value="Chromosome"/>
</dbReference>
<dbReference type="Gene3D" id="2.60.120.380">
    <property type="match status" value="1"/>
</dbReference>
<evidence type="ECO:0000256" key="4">
    <source>
        <dbReference type="ARBA" id="ARBA00022807"/>
    </source>
</evidence>
<evidence type="ECO:0000256" key="1">
    <source>
        <dbReference type="ARBA" id="ARBA00007623"/>
    </source>
</evidence>
<feature type="active site" evidence="5">
    <location>
        <position position="557"/>
    </location>
</feature>
<reference evidence="7 8" key="1">
    <citation type="submission" date="2017-06" db="EMBL/GenBank/DDBJ databases">
        <title>Genome sequencing of cyanobaciteial culture collection at National Institute for Environmental Studies (NIES).</title>
        <authorList>
            <person name="Hirose Y."/>
            <person name="Shimura Y."/>
            <person name="Fujisawa T."/>
            <person name="Nakamura Y."/>
            <person name="Kawachi M."/>
        </authorList>
    </citation>
    <scope>NUCLEOTIDE SEQUENCE [LARGE SCALE GENOMIC DNA]</scope>
    <source>
        <strain evidence="7 8">NIES-23</strain>
    </source>
</reference>
<dbReference type="InterPro" id="IPR038765">
    <property type="entry name" value="Papain-like_cys_pep_sf"/>
</dbReference>
<dbReference type="PRINTS" id="PR00704">
    <property type="entry name" value="CALPAIN"/>
</dbReference>
<keyword evidence="4 5" id="KW-0788">Thiol protease</keyword>
<organism evidence="7 8">
    <name type="scientific">Trichormus variabilis NIES-23</name>
    <dbReference type="NCBI Taxonomy" id="1973479"/>
    <lineage>
        <taxon>Bacteria</taxon>
        <taxon>Bacillati</taxon>
        <taxon>Cyanobacteriota</taxon>
        <taxon>Cyanophyceae</taxon>
        <taxon>Nostocales</taxon>
        <taxon>Nostocaceae</taxon>
        <taxon>Trichormus</taxon>
    </lineage>
</organism>
<dbReference type="PROSITE" id="PS50203">
    <property type="entry name" value="CALPAIN_CAT"/>
    <property type="match status" value="1"/>
</dbReference>
<evidence type="ECO:0000256" key="3">
    <source>
        <dbReference type="ARBA" id="ARBA00022801"/>
    </source>
</evidence>
<evidence type="ECO:0000313" key="8">
    <source>
        <dbReference type="Proteomes" id="UP000217507"/>
    </source>
</evidence>
<dbReference type="SUPFAM" id="SSF89260">
    <property type="entry name" value="Collagen-binding domain"/>
    <property type="match status" value="1"/>
</dbReference>
<dbReference type="SMART" id="SM00230">
    <property type="entry name" value="CysPc"/>
    <property type="match status" value="1"/>
</dbReference>
<dbReference type="GO" id="GO:0004198">
    <property type="term" value="F:calcium-dependent cysteine-type endopeptidase activity"/>
    <property type="evidence" value="ECO:0007669"/>
    <property type="project" value="InterPro"/>
</dbReference>
<protein>
    <recommendedName>
        <fullName evidence="6">Calpain catalytic domain-containing protein</fullName>
    </recommendedName>
</protein>
<dbReference type="PANTHER" id="PTHR10183">
    <property type="entry name" value="CALPAIN"/>
    <property type="match status" value="1"/>
</dbReference>
<dbReference type="CDD" id="cd00044">
    <property type="entry name" value="CysPc"/>
    <property type="match status" value="1"/>
</dbReference>
<dbReference type="AlphaFoldDB" id="A0A1Z4KSW1"/>
<proteinExistence type="inferred from homology"/>
<sequence length="611" mass="66851">MIFDHAGNTLGSARRVNLTTTTQTFTDFIGSRDVNDFYSFSLNSRSSLNLTLGGLTTNADIQLIQDKNSNRIIDGISEIIGSSNLLGIASDSIRTTLDTGNYFIRIFPGSGSTVNGTNYNLSLSINTAPNSLAFTIDNPTITNTGSLNISRGQVFDANGARDISVIDFQLFQNGLLVNSISNDVTRITINTNDSRWGSFTHNLSLSGLNLAGGNYTLRATALDTFRSTSQVVERVFTIAADWLSQNLKDRQMLTLVKNLAQDGNLSRNDIVTIFRDAKDNGVVDVNELSDLRLIITNAPRFTIQDHVRILSNKVANGDMANINSGIGNLFAGSSADQLEKLLGKWFFGSDRPQLTSTQFTYREARGALFQNGISYQDVDQGAIGNCYFLAGLANTALRTPNVIQSMFIDNGDNTFTVRFYNNKVADFVTVDKFLATLNNLNSNYVSGGNIPYAKIGGRHDNPNTELWVALAEKAYAQINESGWTRGPASGQRRNSYQAIVSGYAGRAITDITGSSTQYDNLDSLDMNAIVTAFNQGQMICFASRSSTQVATNVVSSHAYVLVSYSSSTQRFRLYNPWGVNGGYENGIFKNGFLDLSFNDLLRNFLGWDKTI</sequence>
<evidence type="ECO:0000259" key="6">
    <source>
        <dbReference type="PROSITE" id="PS50203"/>
    </source>
</evidence>
<accession>A0A1Z4KSW1</accession>
<feature type="active site" evidence="5">
    <location>
        <position position="386"/>
    </location>
</feature>
<dbReference type="Pfam" id="PF00648">
    <property type="entry name" value="Peptidase_C2"/>
    <property type="match status" value="1"/>
</dbReference>
<keyword evidence="3 5" id="KW-0378">Hydrolase</keyword>
<evidence type="ECO:0000313" key="7">
    <source>
        <dbReference type="EMBL" id="BAY72059.1"/>
    </source>
</evidence>
<dbReference type="GO" id="GO:0006508">
    <property type="term" value="P:proteolysis"/>
    <property type="evidence" value="ECO:0007669"/>
    <property type="project" value="UniProtKB-KW"/>
</dbReference>
<dbReference type="InterPro" id="IPR022684">
    <property type="entry name" value="Calpain_cysteine_protease"/>
</dbReference>
<dbReference type="SUPFAM" id="SSF54001">
    <property type="entry name" value="Cysteine proteinases"/>
    <property type="match status" value="1"/>
</dbReference>
<comment type="similarity">
    <text evidence="1">Belongs to the peptidase C2 family.</text>
</comment>
<name>A0A1Z4KSW1_ANAVA</name>